<accession>A0A2J6PIR5</accession>
<organism evidence="3 4">
    <name type="scientific">Hyaloscypha hepaticicola</name>
    <dbReference type="NCBI Taxonomy" id="2082293"/>
    <lineage>
        <taxon>Eukaryota</taxon>
        <taxon>Fungi</taxon>
        <taxon>Dikarya</taxon>
        <taxon>Ascomycota</taxon>
        <taxon>Pezizomycotina</taxon>
        <taxon>Leotiomycetes</taxon>
        <taxon>Helotiales</taxon>
        <taxon>Hyaloscyphaceae</taxon>
        <taxon>Hyaloscypha</taxon>
    </lineage>
</organism>
<dbReference type="Pfam" id="PF00293">
    <property type="entry name" value="NUDIX"/>
    <property type="match status" value="1"/>
</dbReference>
<dbReference type="EMBL" id="KZ613526">
    <property type="protein sequence ID" value="PMD13931.1"/>
    <property type="molecule type" value="Genomic_DNA"/>
</dbReference>
<keyword evidence="4" id="KW-1185">Reference proteome</keyword>
<feature type="transmembrane region" description="Helical" evidence="1">
    <location>
        <begin position="411"/>
        <end position="430"/>
    </location>
</feature>
<keyword evidence="1" id="KW-0472">Membrane</keyword>
<dbReference type="InterPro" id="IPR000086">
    <property type="entry name" value="NUDIX_hydrolase_dom"/>
</dbReference>
<dbReference type="Gene3D" id="3.90.79.10">
    <property type="entry name" value="Nucleoside Triphosphate Pyrophosphohydrolase"/>
    <property type="match status" value="1"/>
</dbReference>
<dbReference type="AlphaFoldDB" id="A0A2J6PIR5"/>
<keyword evidence="1" id="KW-1133">Transmembrane helix</keyword>
<proteinExistence type="predicted"/>
<dbReference type="PANTHER" id="PTHR12992">
    <property type="entry name" value="NUDIX HYDROLASE"/>
    <property type="match status" value="1"/>
</dbReference>
<dbReference type="STRING" id="1745343.A0A2J6PIR5"/>
<dbReference type="PROSITE" id="PS51462">
    <property type="entry name" value="NUDIX"/>
    <property type="match status" value="1"/>
</dbReference>
<evidence type="ECO:0000256" key="1">
    <source>
        <dbReference type="SAM" id="Phobius"/>
    </source>
</evidence>
<dbReference type="CDD" id="cd03426">
    <property type="entry name" value="NUDIX_CoAse_Nudt7"/>
    <property type="match status" value="1"/>
</dbReference>
<dbReference type="Proteomes" id="UP000235672">
    <property type="component" value="Unassembled WGS sequence"/>
</dbReference>
<feature type="domain" description="Nudix hydrolase" evidence="2">
    <location>
        <begin position="74"/>
        <end position="216"/>
    </location>
</feature>
<evidence type="ECO:0000313" key="3">
    <source>
        <dbReference type="EMBL" id="PMD13931.1"/>
    </source>
</evidence>
<dbReference type="PANTHER" id="PTHR12992:SF44">
    <property type="entry name" value="NUDIX HYDROLASE DOMAIN-CONTAINING PROTEIN"/>
    <property type="match status" value="1"/>
</dbReference>
<dbReference type="InterPro" id="IPR015797">
    <property type="entry name" value="NUDIX_hydrolase-like_dom_sf"/>
</dbReference>
<name>A0A2J6PIR5_9HELO</name>
<reference evidence="3 4" key="1">
    <citation type="submission" date="2016-05" db="EMBL/GenBank/DDBJ databases">
        <title>A degradative enzymes factory behind the ericoid mycorrhizal symbiosis.</title>
        <authorList>
            <consortium name="DOE Joint Genome Institute"/>
            <person name="Martino E."/>
            <person name="Morin E."/>
            <person name="Grelet G."/>
            <person name="Kuo A."/>
            <person name="Kohler A."/>
            <person name="Daghino S."/>
            <person name="Barry K."/>
            <person name="Choi C."/>
            <person name="Cichocki N."/>
            <person name="Clum A."/>
            <person name="Copeland A."/>
            <person name="Hainaut M."/>
            <person name="Haridas S."/>
            <person name="Labutti K."/>
            <person name="Lindquist E."/>
            <person name="Lipzen A."/>
            <person name="Khouja H.-R."/>
            <person name="Murat C."/>
            <person name="Ohm R."/>
            <person name="Olson A."/>
            <person name="Spatafora J."/>
            <person name="Veneault-Fourrey C."/>
            <person name="Henrissat B."/>
            <person name="Grigoriev I."/>
            <person name="Martin F."/>
            <person name="Perotto S."/>
        </authorList>
    </citation>
    <scope>NUCLEOTIDE SEQUENCE [LARGE SCALE GENOMIC DNA]</scope>
    <source>
        <strain evidence="3 4">UAMH 7357</strain>
    </source>
</reference>
<gene>
    <name evidence="3" type="ORF">NA56DRAFT_637119</name>
</gene>
<dbReference type="InterPro" id="IPR045121">
    <property type="entry name" value="CoAse"/>
</dbReference>
<sequence length="439" mass="49158">MMSSANLTERPTLIDSIRDTLKELHLNPYPEVQNPPSCKKRASVALVLRIRPGYEHAPSPSEDVAPSTSTTERLDHFFSQSWVQHGDPECVFIKRATRVGDRWTGHVALPGGKRDPEDENDKAVAIRETSEEIGLDLNSRHALFIGNLPERVVSTSFGRQPIMVLCPFVWLWTGPDVSPLSLQPGEVASTHWVPLRVLLAPSARTHEYVDVSDRFAHRGSTFLKAIIRSILGKMQFSAIRLTPSESLYCSSTAEFFSSPEEKSAAAAKASLASRFYKWYLGDHAGAAGNNRPLLLWGLTLGMLADFLDQLPPYNAVELWSYPTFTSWDVRIIIDILTAPLKRRNQARLRNIGMKNETAIDSETEAVSGDNPWFIGGLSKGMEASKKGKNATRSYAVGILLEDYYAMARRGVWISAGIRAIATILFGWFIVRRYWQRVRR</sequence>
<keyword evidence="1" id="KW-0812">Transmembrane</keyword>
<evidence type="ECO:0000313" key="4">
    <source>
        <dbReference type="Proteomes" id="UP000235672"/>
    </source>
</evidence>
<dbReference type="OrthoDB" id="77989at2759"/>
<dbReference type="GO" id="GO:0010945">
    <property type="term" value="F:coenzyme A diphosphatase activity"/>
    <property type="evidence" value="ECO:0007669"/>
    <property type="project" value="InterPro"/>
</dbReference>
<evidence type="ECO:0000259" key="2">
    <source>
        <dbReference type="PROSITE" id="PS51462"/>
    </source>
</evidence>
<dbReference type="SUPFAM" id="SSF55811">
    <property type="entry name" value="Nudix"/>
    <property type="match status" value="1"/>
</dbReference>
<protein>
    <recommendedName>
        <fullName evidence="2">Nudix hydrolase domain-containing protein</fullName>
    </recommendedName>
</protein>